<dbReference type="EMBL" id="BROD01000001">
    <property type="protein sequence ID" value="GKX65058.1"/>
    <property type="molecule type" value="Genomic_DNA"/>
</dbReference>
<name>A0ACB5R793_9CLOT</name>
<accession>A0ACB5R793</accession>
<evidence type="ECO:0000313" key="2">
    <source>
        <dbReference type="Proteomes" id="UP001058074"/>
    </source>
</evidence>
<keyword evidence="2" id="KW-1185">Reference proteome</keyword>
<dbReference type="Proteomes" id="UP001058074">
    <property type="component" value="Unassembled WGS sequence"/>
</dbReference>
<proteinExistence type="predicted"/>
<organism evidence="1 2">
    <name type="scientific">Inconstantimicrobium mannanitabidum</name>
    <dbReference type="NCBI Taxonomy" id="1604901"/>
    <lineage>
        <taxon>Bacteria</taxon>
        <taxon>Bacillati</taxon>
        <taxon>Bacillota</taxon>
        <taxon>Clostridia</taxon>
        <taxon>Eubacteriales</taxon>
        <taxon>Clostridiaceae</taxon>
        <taxon>Inconstantimicrobium</taxon>
    </lineage>
</organism>
<evidence type="ECO:0000313" key="1">
    <source>
        <dbReference type="EMBL" id="GKX65058.1"/>
    </source>
</evidence>
<reference evidence="1" key="1">
    <citation type="journal article" date="2025" name="Int. J. Syst. Evol. Microbiol.">
        <title>Inconstantimicrobium mannanitabidum sp. nov., a novel member of the family Clostridiaceae isolated from anoxic soil under the treatment of reductive soil disinfestation.</title>
        <authorList>
            <person name="Ueki A."/>
            <person name="Tonouchi A."/>
            <person name="Honma S."/>
            <person name="Kaku N."/>
            <person name="Ueki K."/>
        </authorList>
    </citation>
    <scope>NUCLEOTIDE SEQUENCE</scope>
    <source>
        <strain evidence="1">TW13</strain>
    </source>
</reference>
<comment type="caution">
    <text evidence="1">The sequence shown here is derived from an EMBL/GenBank/DDBJ whole genome shotgun (WGS) entry which is preliminary data.</text>
</comment>
<sequence length="659" mass="76408">MKIGVDYYPEHWDINNIKSDINLMRKTGVKLVRLAEFAWCRLEPAEGVYDFKWLDDAIELFGENDIQIVLGTPTCTPPLWLYEKYPYAIQVDKNGNRSFTGIRGHRCFNSPSMRKFTNLIVEKMTKHYANSKVVIGWQIDNELEANNCCCEHCSNKFREWLKNKYGTLETMNKEHGNVVWSGEYTSWEQVKPPLGGSPHLNPSYLLDFDRYAADSTVEYVKFQLEIIRRNCPKHFVTTNTWFPYYIPNFHKTFKELDFVSYDNYPTTKVIDNKDSLHSHAFHCDLMRGIKRQNFWIMEQLSGPLGCWMPMTRTTKPGMIKGYSFQAIAHGADTVVHFRWRNATIGAEMFWHGLIDHSNVPGRRFNEFAELCNDVNKISAELRDSVIKNEVAILYSSEQEYAFKIQPQVQNMYYLEQLQLFHQSLLRLGVGADIIDWSEDLSSYKIVIAPTLYITNETVTKNLYSFVKAGGTLILTNRTGVKYPNNTCVMKPLPGDFAECAGIVVTEYDPLGEDKLTVKSYNNKTYECTQWCDLIEPTTAKVIATYNDDFFKGTAAVTVNNYKSGKVYYLGTVFSRDYYYDLMSQILKDNNIKYYTELEDDIELSVRENDNGKYLFIFNNSNKLKTFKAKSKYRSIINDTVYGQTFELKPYGTDVLKECK</sequence>
<gene>
    <name evidence="1" type="ORF">rsdtw13_03160</name>
</gene>
<protein>
    <submittedName>
        <fullName evidence="1">Beta-galactosidase</fullName>
    </submittedName>
</protein>